<keyword evidence="3" id="KW-0560">Oxidoreductase</keyword>
<dbReference type="PANTHER" id="PTHR30137:SF6">
    <property type="entry name" value="LUCIFERASE-LIKE MONOOXYGENASE"/>
    <property type="match status" value="1"/>
</dbReference>
<protein>
    <submittedName>
        <fullName evidence="3">LLM class flavin-dependent oxidoreductase</fullName>
        <ecNumber evidence="3">1.-.-.-</ecNumber>
    </submittedName>
</protein>
<keyword evidence="4" id="KW-1185">Reference proteome</keyword>
<dbReference type="GO" id="GO:0016491">
    <property type="term" value="F:oxidoreductase activity"/>
    <property type="evidence" value="ECO:0007669"/>
    <property type="project" value="UniProtKB-KW"/>
</dbReference>
<comment type="caution">
    <text evidence="3">The sequence shown here is derived from an EMBL/GenBank/DDBJ whole genome shotgun (WGS) entry which is preliminary data.</text>
</comment>
<dbReference type="InterPro" id="IPR011251">
    <property type="entry name" value="Luciferase-like_dom"/>
</dbReference>
<comment type="similarity">
    <text evidence="1">To bacterial alkanal monooxygenase alpha and beta chains.</text>
</comment>
<dbReference type="InterPro" id="IPR050766">
    <property type="entry name" value="Bact_Lucif_Oxidored"/>
</dbReference>
<organism evidence="3 4">
    <name type="scientific">Georgenia alba</name>
    <dbReference type="NCBI Taxonomy" id="2233858"/>
    <lineage>
        <taxon>Bacteria</taxon>
        <taxon>Bacillati</taxon>
        <taxon>Actinomycetota</taxon>
        <taxon>Actinomycetes</taxon>
        <taxon>Micrococcales</taxon>
        <taxon>Bogoriellaceae</taxon>
        <taxon>Georgenia</taxon>
    </lineage>
</organism>
<accession>A0ABW2Q7J7</accession>
<dbReference type="SUPFAM" id="SSF51679">
    <property type="entry name" value="Bacterial luciferase-like"/>
    <property type="match status" value="1"/>
</dbReference>
<evidence type="ECO:0000313" key="3">
    <source>
        <dbReference type="EMBL" id="MFC7405483.1"/>
    </source>
</evidence>
<gene>
    <name evidence="3" type="ORF">ACFQQL_10230</name>
</gene>
<dbReference type="PANTHER" id="PTHR30137">
    <property type="entry name" value="LUCIFERASE-LIKE MONOOXYGENASE"/>
    <property type="match status" value="1"/>
</dbReference>
<dbReference type="Proteomes" id="UP001596455">
    <property type="component" value="Unassembled WGS sequence"/>
</dbReference>
<dbReference type="InterPro" id="IPR019949">
    <property type="entry name" value="CmoO-like"/>
</dbReference>
<proteinExistence type="predicted"/>
<evidence type="ECO:0000259" key="2">
    <source>
        <dbReference type="Pfam" id="PF00296"/>
    </source>
</evidence>
<dbReference type="Gene3D" id="3.20.20.30">
    <property type="entry name" value="Luciferase-like domain"/>
    <property type="match status" value="1"/>
</dbReference>
<evidence type="ECO:0000256" key="1">
    <source>
        <dbReference type="ARBA" id="ARBA00007789"/>
    </source>
</evidence>
<name>A0ABW2Q7J7_9MICO</name>
<dbReference type="RefSeq" id="WP_382393962.1">
    <property type="nucleotide sequence ID" value="NZ_JBHTCQ010000002.1"/>
</dbReference>
<dbReference type="Pfam" id="PF00296">
    <property type="entry name" value="Bac_luciferase"/>
    <property type="match status" value="1"/>
</dbReference>
<dbReference type="NCBIfam" id="TIGR03558">
    <property type="entry name" value="oxido_grp_1"/>
    <property type="match status" value="1"/>
</dbReference>
<feature type="domain" description="Luciferase-like" evidence="2">
    <location>
        <begin position="23"/>
        <end position="308"/>
    </location>
</feature>
<evidence type="ECO:0000313" key="4">
    <source>
        <dbReference type="Proteomes" id="UP001596455"/>
    </source>
</evidence>
<dbReference type="EC" id="1.-.-.-" evidence="3"/>
<dbReference type="EMBL" id="JBHTCQ010000002">
    <property type="protein sequence ID" value="MFC7405483.1"/>
    <property type="molecule type" value="Genomic_DNA"/>
</dbReference>
<reference evidence="4" key="1">
    <citation type="journal article" date="2019" name="Int. J. Syst. Evol. Microbiol.">
        <title>The Global Catalogue of Microorganisms (GCM) 10K type strain sequencing project: providing services to taxonomists for standard genome sequencing and annotation.</title>
        <authorList>
            <consortium name="The Broad Institute Genomics Platform"/>
            <consortium name="The Broad Institute Genome Sequencing Center for Infectious Disease"/>
            <person name="Wu L."/>
            <person name="Ma J."/>
        </authorList>
    </citation>
    <scope>NUCLEOTIDE SEQUENCE [LARGE SCALE GENOMIC DNA]</scope>
    <source>
        <strain evidence="4">JCM 1490</strain>
    </source>
</reference>
<sequence>MSDSPATPDVREIRDALANLPVSVLDLATVRPEEGVRATFEASVELARDAERWGYTRYWFAEHHNMDTVASSATAVLVGHVAGHTSTIRVGAGGVMLPNHSPLVIAEQFGTLETLYPGRIDLGLGRAPGGDLAMLRSLRREPSDSDRFPEDVAELQALLAPARPGQQVTATPGAGTEVPLYILGSSLFGARLAAAMGLPYAFASHFAPAALVEAVSTYRREYRPSERHPEPYVIAGLNVFAADTDEQAEELHRSALRSTVMRLARRDLSEADADAVLATPAGDQVRTMLRYSVVGAPQSIPQQVATFVAHAQANEVIVASNTPTAQTRHRSYELLAQALALGG</sequence>
<dbReference type="InterPro" id="IPR036661">
    <property type="entry name" value="Luciferase-like_sf"/>
</dbReference>